<evidence type="ECO:0000256" key="11">
    <source>
        <dbReference type="ARBA" id="ARBA00023180"/>
    </source>
</evidence>
<dbReference type="InterPro" id="IPR008271">
    <property type="entry name" value="Ser/Thr_kinase_AS"/>
</dbReference>
<feature type="signal peptide" evidence="17">
    <location>
        <begin position="1"/>
        <end position="23"/>
    </location>
</feature>
<comment type="catalytic activity">
    <reaction evidence="12">
        <text>L-seryl-[protein] + ATP = O-phospho-L-seryl-[protein] + ADP + H(+)</text>
        <dbReference type="Rhea" id="RHEA:17989"/>
        <dbReference type="Rhea" id="RHEA-COMP:9863"/>
        <dbReference type="Rhea" id="RHEA-COMP:11604"/>
        <dbReference type="ChEBI" id="CHEBI:15378"/>
        <dbReference type="ChEBI" id="CHEBI:29999"/>
        <dbReference type="ChEBI" id="CHEBI:30616"/>
        <dbReference type="ChEBI" id="CHEBI:83421"/>
        <dbReference type="ChEBI" id="CHEBI:456216"/>
    </reaction>
</comment>
<dbReference type="SUPFAM" id="SSF57196">
    <property type="entry name" value="EGF/Laminin"/>
    <property type="match status" value="1"/>
</dbReference>
<evidence type="ECO:0000256" key="8">
    <source>
        <dbReference type="ARBA" id="ARBA00022777"/>
    </source>
</evidence>
<keyword evidence="16" id="KW-0472">Membrane</keyword>
<dbReference type="PROSITE" id="PS00108">
    <property type="entry name" value="PROTEIN_KINASE_ST"/>
    <property type="match status" value="1"/>
</dbReference>
<feature type="domain" description="EGF-like" evidence="19">
    <location>
        <begin position="319"/>
        <end position="356"/>
    </location>
</feature>
<dbReference type="GO" id="GO:0005509">
    <property type="term" value="F:calcium ion binding"/>
    <property type="evidence" value="ECO:0007669"/>
    <property type="project" value="InterPro"/>
</dbReference>
<dbReference type="Gene3D" id="2.10.25.10">
    <property type="entry name" value="Laminin"/>
    <property type="match status" value="2"/>
</dbReference>
<dbReference type="InterPro" id="IPR000152">
    <property type="entry name" value="EGF-type_Asp/Asn_hydroxyl_site"/>
</dbReference>
<dbReference type="InterPro" id="IPR049883">
    <property type="entry name" value="NOTCH1_EGF-like"/>
</dbReference>
<dbReference type="GO" id="GO:0007166">
    <property type="term" value="P:cell surface receptor signaling pathway"/>
    <property type="evidence" value="ECO:0007669"/>
    <property type="project" value="InterPro"/>
</dbReference>
<dbReference type="PROSITE" id="PS00010">
    <property type="entry name" value="ASX_HYDROXYL"/>
    <property type="match status" value="1"/>
</dbReference>
<dbReference type="Pfam" id="PF07645">
    <property type="entry name" value="EGF_CA"/>
    <property type="match status" value="1"/>
</dbReference>
<dbReference type="InterPro" id="IPR018097">
    <property type="entry name" value="EGF_Ca-bd_CS"/>
</dbReference>
<evidence type="ECO:0000256" key="5">
    <source>
        <dbReference type="ARBA" id="ARBA00022729"/>
    </source>
</evidence>
<dbReference type="FunFam" id="3.30.200.20:FF:000337">
    <property type="entry name" value="Wall-associated receptor kinase 3"/>
    <property type="match status" value="1"/>
</dbReference>
<evidence type="ECO:0000256" key="12">
    <source>
        <dbReference type="ARBA" id="ARBA00047558"/>
    </source>
</evidence>
<feature type="chain" id="PRO_5015164156" description="Protein kinase domain-containing protein" evidence="17">
    <location>
        <begin position="24"/>
        <end position="787"/>
    </location>
</feature>
<keyword evidence="11" id="KW-0325">Glycoprotein</keyword>
<dbReference type="PROSITE" id="PS50026">
    <property type="entry name" value="EGF_3"/>
    <property type="match status" value="1"/>
</dbReference>
<evidence type="ECO:0000256" key="7">
    <source>
        <dbReference type="ARBA" id="ARBA00022741"/>
    </source>
</evidence>
<dbReference type="GO" id="GO:0005524">
    <property type="term" value="F:ATP binding"/>
    <property type="evidence" value="ECO:0007669"/>
    <property type="project" value="UniProtKB-UniRule"/>
</dbReference>
<evidence type="ECO:0000256" key="3">
    <source>
        <dbReference type="ARBA" id="ARBA00022536"/>
    </source>
</evidence>
<accession>A0A2P6SCT2</accession>
<comment type="catalytic activity">
    <reaction evidence="13">
        <text>L-threonyl-[protein] + ATP = O-phospho-L-threonyl-[protein] + ADP + H(+)</text>
        <dbReference type="Rhea" id="RHEA:46608"/>
        <dbReference type="Rhea" id="RHEA-COMP:11060"/>
        <dbReference type="Rhea" id="RHEA-COMP:11605"/>
        <dbReference type="ChEBI" id="CHEBI:15378"/>
        <dbReference type="ChEBI" id="CHEBI:30013"/>
        <dbReference type="ChEBI" id="CHEBI:30616"/>
        <dbReference type="ChEBI" id="CHEBI:61977"/>
        <dbReference type="ChEBI" id="CHEBI:456216"/>
    </reaction>
</comment>
<keyword evidence="16" id="KW-1133">Transmembrane helix</keyword>
<dbReference type="SMART" id="SM00179">
    <property type="entry name" value="EGF_CA"/>
    <property type="match status" value="2"/>
</dbReference>
<dbReference type="SUPFAM" id="SSF56112">
    <property type="entry name" value="Protein kinase-like (PK-like)"/>
    <property type="match status" value="1"/>
</dbReference>
<dbReference type="EMBL" id="PDCK01000039">
    <property type="protein sequence ID" value="PRQ56484.1"/>
    <property type="molecule type" value="Genomic_DNA"/>
</dbReference>
<comment type="caution">
    <text evidence="20">The sequence shown here is derived from an EMBL/GenBank/DDBJ whole genome shotgun (WGS) entry which is preliminary data.</text>
</comment>
<keyword evidence="10" id="KW-1015">Disulfide bond</keyword>
<evidence type="ECO:0008006" key="22">
    <source>
        <dbReference type="Google" id="ProtNLM"/>
    </source>
</evidence>
<dbReference type="InterPro" id="IPR017441">
    <property type="entry name" value="Protein_kinase_ATP_BS"/>
</dbReference>
<dbReference type="InterPro" id="IPR000719">
    <property type="entry name" value="Prot_kinase_dom"/>
</dbReference>
<evidence type="ECO:0000256" key="9">
    <source>
        <dbReference type="ARBA" id="ARBA00022840"/>
    </source>
</evidence>
<keyword evidence="5 17" id="KW-0732">Signal</keyword>
<dbReference type="CDD" id="cd14066">
    <property type="entry name" value="STKc_IRAK"/>
    <property type="match status" value="1"/>
</dbReference>
<dbReference type="FunFam" id="2.10.25.10:FF:000002">
    <property type="entry name" value="Latent-transforming growth factor beta-binding protein 3"/>
    <property type="match status" value="1"/>
</dbReference>
<dbReference type="InterPro" id="IPR011009">
    <property type="entry name" value="Kinase-like_dom_sf"/>
</dbReference>
<dbReference type="InterPro" id="IPR001881">
    <property type="entry name" value="EGF-like_Ca-bd_dom"/>
</dbReference>
<organism evidence="20 21">
    <name type="scientific">Rosa chinensis</name>
    <name type="common">China rose</name>
    <dbReference type="NCBI Taxonomy" id="74649"/>
    <lineage>
        <taxon>Eukaryota</taxon>
        <taxon>Viridiplantae</taxon>
        <taxon>Streptophyta</taxon>
        <taxon>Embryophyta</taxon>
        <taxon>Tracheophyta</taxon>
        <taxon>Spermatophyta</taxon>
        <taxon>Magnoliopsida</taxon>
        <taxon>eudicotyledons</taxon>
        <taxon>Gunneridae</taxon>
        <taxon>Pentapetalae</taxon>
        <taxon>rosids</taxon>
        <taxon>fabids</taxon>
        <taxon>Rosales</taxon>
        <taxon>Rosaceae</taxon>
        <taxon>Rosoideae</taxon>
        <taxon>Rosoideae incertae sedis</taxon>
        <taxon>Rosa</taxon>
    </lineage>
</organism>
<dbReference type="SMART" id="SM00220">
    <property type="entry name" value="S_TKc"/>
    <property type="match status" value="1"/>
</dbReference>
<dbReference type="AlphaFoldDB" id="A0A2P6SCT2"/>
<dbReference type="Pfam" id="PF13947">
    <property type="entry name" value="GUB_WAK_bind"/>
    <property type="match status" value="1"/>
</dbReference>
<name>A0A2P6SCT2_ROSCH</name>
<dbReference type="Gene3D" id="3.30.200.20">
    <property type="entry name" value="Phosphorylase Kinase, domain 1"/>
    <property type="match status" value="1"/>
</dbReference>
<evidence type="ECO:0000256" key="4">
    <source>
        <dbReference type="ARBA" id="ARBA00022679"/>
    </source>
</evidence>
<sequence>MVCLHGRMLLLQLSLAAVLLAYAATTMLAAAQAPPECNESCGGVSIPYPFGLSDGCYLYVPGQVAQPFKITCDNSTSQPSLKFLDSYYFPTNITNISVGESELQVMVTTSRNCYSNNSYNSSLYRDSVLDLPPSFTISDKNKVFSVGCNKVSMFKGFLLKVTDPEQPFAVGFSGVSLCQDEFGKRFPETCTGFGCSGNPIPSGLQNITVAVWTVGNGLGATDQWGLSYPCSYGFVVDERNFTFAGNQSFNELNGNRQELPVLANWAIGNDNCEAAKKNNETAFACKGVNSKCVDRAGGYFCQCETGYAGNPYLLNDCLDINECKNLTLCSDHATCINSIGSYTCKCDKGYRNDDNDRNSCVQIKETSSKNDKEMQISLGVCLSFLVMLIITFWIYCGMKRRKFKQLKEKYFKDNGGFLLQQKLENFEGPQAAKIFTREELKKATNNFDDSRKIGEGGYGFVYRGTLPDKKEVAIKVSKSNAPMTQSNQFINEVIVLSQINHRNVVRLLGCCLETQTPLLVYEFISNGTLYEHIHKKNGKGPLSFGLRMKIAAETAGSLAYLHYSTSMQIVHRDVKATNILLDDNFTAKVSDFGASKLVPEDQNQLSTLVQGTLGYLDPEYLQSNTLTEKSDVYSFGVVLVELITSQVAISYKKPEAERNLANFFVTSVEENRLDQILDLEIIKEGSFEIAEQVAHLAKRCLSLKGGDRPTMKEVAMELEGILQVMAKHPEGKPDASPKETDYLLAMSPANAYVVDVRGDEGEVITSIDYDQSMQIQAQIMKPDDGGR</sequence>
<dbReference type="Gene3D" id="1.10.510.10">
    <property type="entry name" value="Transferase(Phosphotransferase) domain 1"/>
    <property type="match status" value="1"/>
</dbReference>
<dbReference type="OrthoDB" id="4062651at2759"/>
<dbReference type="FunFam" id="1.10.510.10:FF:000084">
    <property type="entry name" value="Wall-associated receptor kinase 2"/>
    <property type="match status" value="1"/>
</dbReference>
<comment type="subcellular location">
    <subcellularLocation>
        <location evidence="1">Membrane</location>
        <topology evidence="1">Single-pass type I membrane protein</topology>
    </subcellularLocation>
</comment>
<dbReference type="GO" id="GO:0030247">
    <property type="term" value="F:polysaccharide binding"/>
    <property type="evidence" value="ECO:0007669"/>
    <property type="project" value="InterPro"/>
</dbReference>
<feature type="binding site" evidence="15">
    <location>
        <position position="475"/>
    </location>
    <ligand>
        <name>ATP</name>
        <dbReference type="ChEBI" id="CHEBI:30616"/>
    </ligand>
</feature>
<protein>
    <recommendedName>
        <fullName evidence="22">Protein kinase domain-containing protein</fullName>
    </recommendedName>
</protein>
<evidence type="ECO:0000256" key="2">
    <source>
        <dbReference type="ARBA" id="ARBA00022527"/>
    </source>
</evidence>
<dbReference type="SMART" id="SM00181">
    <property type="entry name" value="EGF"/>
    <property type="match status" value="2"/>
</dbReference>
<dbReference type="Pfam" id="PF07714">
    <property type="entry name" value="PK_Tyr_Ser-Thr"/>
    <property type="match status" value="1"/>
</dbReference>
<dbReference type="InterPro" id="IPR045274">
    <property type="entry name" value="WAK-like"/>
</dbReference>
<keyword evidence="2" id="KW-0723">Serine/threonine-protein kinase</keyword>
<evidence type="ECO:0000313" key="20">
    <source>
        <dbReference type="EMBL" id="PRQ56484.1"/>
    </source>
</evidence>
<keyword evidence="4 20" id="KW-0808">Transferase</keyword>
<evidence type="ECO:0000256" key="13">
    <source>
        <dbReference type="ARBA" id="ARBA00047951"/>
    </source>
</evidence>
<evidence type="ECO:0000256" key="16">
    <source>
        <dbReference type="SAM" id="Phobius"/>
    </source>
</evidence>
<evidence type="ECO:0000256" key="10">
    <source>
        <dbReference type="ARBA" id="ARBA00023157"/>
    </source>
</evidence>
<dbReference type="PANTHER" id="PTHR27005">
    <property type="entry name" value="WALL-ASSOCIATED RECEPTOR KINASE-LIKE 21"/>
    <property type="match status" value="1"/>
</dbReference>
<dbReference type="InterPro" id="IPR013032">
    <property type="entry name" value="EGF-like_CS"/>
</dbReference>
<dbReference type="GO" id="GO:0005886">
    <property type="term" value="C:plasma membrane"/>
    <property type="evidence" value="ECO:0007669"/>
    <property type="project" value="TreeGrafter"/>
</dbReference>
<keyword evidence="3 14" id="KW-0245">EGF-like domain</keyword>
<dbReference type="Gramene" id="PRQ56484">
    <property type="protein sequence ID" value="PRQ56484"/>
    <property type="gene ID" value="RchiOBHm_Chr1g0336911"/>
</dbReference>
<dbReference type="PROSITE" id="PS00107">
    <property type="entry name" value="PROTEIN_KINASE_ATP"/>
    <property type="match status" value="1"/>
</dbReference>
<keyword evidence="7 15" id="KW-0547">Nucleotide-binding</keyword>
<keyword evidence="9 15" id="KW-0067">ATP-binding</keyword>
<evidence type="ECO:0000256" key="17">
    <source>
        <dbReference type="SAM" id="SignalP"/>
    </source>
</evidence>
<dbReference type="GO" id="GO:0004674">
    <property type="term" value="F:protein serine/threonine kinase activity"/>
    <property type="evidence" value="ECO:0007669"/>
    <property type="project" value="UniProtKB-KW"/>
</dbReference>
<keyword evidence="8" id="KW-0418">Kinase</keyword>
<dbReference type="PROSITE" id="PS50011">
    <property type="entry name" value="PROTEIN_KINASE_DOM"/>
    <property type="match status" value="1"/>
</dbReference>
<keyword evidence="16" id="KW-0812">Transmembrane</keyword>
<comment type="caution">
    <text evidence="14">Lacks conserved residue(s) required for the propagation of feature annotation.</text>
</comment>
<dbReference type="InterPro" id="IPR000742">
    <property type="entry name" value="EGF"/>
</dbReference>
<evidence type="ECO:0000256" key="14">
    <source>
        <dbReference type="PROSITE-ProRule" id="PRU00076"/>
    </source>
</evidence>
<evidence type="ECO:0000313" key="21">
    <source>
        <dbReference type="Proteomes" id="UP000238479"/>
    </source>
</evidence>
<dbReference type="Pfam" id="PF12661">
    <property type="entry name" value="hEGF"/>
    <property type="match status" value="1"/>
</dbReference>
<evidence type="ECO:0000256" key="1">
    <source>
        <dbReference type="ARBA" id="ARBA00004479"/>
    </source>
</evidence>
<dbReference type="InterPro" id="IPR001245">
    <property type="entry name" value="Ser-Thr/Tyr_kinase_cat_dom"/>
</dbReference>
<gene>
    <name evidence="20" type="ORF">RchiOBHm_Chr1g0336911</name>
</gene>
<dbReference type="CDD" id="cd00054">
    <property type="entry name" value="EGF_CA"/>
    <property type="match status" value="1"/>
</dbReference>
<dbReference type="STRING" id="74649.A0A2P6SCT2"/>
<evidence type="ECO:0000259" key="18">
    <source>
        <dbReference type="PROSITE" id="PS50011"/>
    </source>
</evidence>
<feature type="domain" description="Protein kinase" evidence="18">
    <location>
        <begin position="447"/>
        <end position="722"/>
    </location>
</feature>
<proteinExistence type="predicted"/>
<dbReference type="InterPro" id="IPR025287">
    <property type="entry name" value="WAK_GUB"/>
</dbReference>
<dbReference type="PROSITE" id="PS01187">
    <property type="entry name" value="EGF_CA"/>
    <property type="match status" value="1"/>
</dbReference>
<evidence type="ECO:0000256" key="6">
    <source>
        <dbReference type="ARBA" id="ARBA00022737"/>
    </source>
</evidence>
<feature type="transmembrane region" description="Helical" evidence="16">
    <location>
        <begin position="376"/>
        <end position="396"/>
    </location>
</feature>
<dbReference type="Proteomes" id="UP000238479">
    <property type="component" value="Chromosome 1"/>
</dbReference>
<evidence type="ECO:0000256" key="15">
    <source>
        <dbReference type="PROSITE-ProRule" id="PRU10141"/>
    </source>
</evidence>
<keyword evidence="6" id="KW-0677">Repeat</keyword>
<keyword evidence="21" id="KW-1185">Reference proteome</keyword>
<dbReference type="PANTHER" id="PTHR27005:SF468">
    <property type="entry name" value="OS01G0310500 PROTEIN"/>
    <property type="match status" value="1"/>
</dbReference>
<reference evidence="20 21" key="1">
    <citation type="journal article" date="2018" name="Nat. Genet.">
        <title>The Rosa genome provides new insights in the design of modern roses.</title>
        <authorList>
            <person name="Bendahmane M."/>
        </authorList>
    </citation>
    <scope>NUCLEOTIDE SEQUENCE [LARGE SCALE GENOMIC DNA]</scope>
    <source>
        <strain evidence="21">cv. Old Blush</strain>
    </source>
</reference>
<evidence type="ECO:0000259" key="19">
    <source>
        <dbReference type="PROSITE" id="PS50026"/>
    </source>
</evidence>